<reference evidence="3" key="1">
    <citation type="journal article" date="2019" name="Int. J. Syst. Evol. Microbiol.">
        <title>The Global Catalogue of Microorganisms (GCM) 10K type strain sequencing project: providing services to taxonomists for standard genome sequencing and annotation.</title>
        <authorList>
            <consortium name="The Broad Institute Genomics Platform"/>
            <consortium name="The Broad Institute Genome Sequencing Center for Infectious Disease"/>
            <person name="Wu L."/>
            <person name="Ma J."/>
        </authorList>
    </citation>
    <scope>NUCLEOTIDE SEQUENCE [LARGE SCALE GENOMIC DNA]</scope>
    <source>
        <strain evidence="3">CGMCC 1.16225</strain>
    </source>
</reference>
<keyword evidence="1" id="KW-0472">Membrane</keyword>
<feature type="transmembrane region" description="Helical" evidence="1">
    <location>
        <begin position="301"/>
        <end position="319"/>
    </location>
</feature>
<evidence type="ECO:0000256" key="1">
    <source>
        <dbReference type="SAM" id="Phobius"/>
    </source>
</evidence>
<feature type="transmembrane region" description="Helical" evidence="1">
    <location>
        <begin position="115"/>
        <end position="133"/>
    </location>
</feature>
<dbReference type="EMBL" id="JBHUGZ010000002">
    <property type="protein sequence ID" value="MFD1981901.1"/>
    <property type="molecule type" value="Genomic_DNA"/>
</dbReference>
<name>A0ABW4U4E9_9HYPH</name>
<gene>
    <name evidence="2" type="ORF">ACFSOZ_04245</name>
</gene>
<keyword evidence="1" id="KW-1133">Transmembrane helix</keyword>
<feature type="transmembrane region" description="Helical" evidence="1">
    <location>
        <begin position="268"/>
        <end position="289"/>
    </location>
</feature>
<evidence type="ECO:0000313" key="2">
    <source>
        <dbReference type="EMBL" id="MFD1981901.1"/>
    </source>
</evidence>
<accession>A0ABW4U4E9</accession>
<proteinExistence type="predicted"/>
<keyword evidence="1" id="KW-0812">Transmembrane</keyword>
<dbReference type="RefSeq" id="WP_379093949.1">
    <property type="nucleotide sequence ID" value="NZ_JBHUGZ010000002.1"/>
</dbReference>
<keyword evidence="3" id="KW-1185">Reference proteome</keyword>
<feature type="transmembrane region" description="Helical" evidence="1">
    <location>
        <begin position="385"/>
        <end position="402"/>
    </location>
</feature>
<feature type="transmembrane region" description="Helical" evidence="1">
    <location>
        <begin position="195"/>
        <end position="228"/>
    </location>
</feature>
<comment type="caution">
    <text evidence="2">The sequence shown here is derived from an EMBL/GenBank/DDBJ whole genome shotgun (WGS) entry which is preliminary data.</text>
</comment>
<organism evidence="2 3">
    <name type="scientific">Mesorhizobium newzealandense</name>
    <dbReference type="NCBI Taxonomy" id="1300302"/>
    <lineage>
        <taxon>Bacteria</taxon>
        <taxon>Pseudomonadati</taxon>
        <taxon>Pseudomonadota</taxon>
        <taxon>Alphaproteobacteria</taxon>
        <taxon>Hyphomicrobiales</taxon>
        <taxon>Phyllobacteriaceae</taxon>
        <taxon>Mesorhizobium</taxon>
    </lineage>
</organism>
<feature type="transmembrane region" description="Helical" evidence="1">
    <location>
        <begin position="145"/>
        <end position="167"/>
    </location>
</feature>
<dbReference type="Proteomes" id="UP001597405">
    <property type="component" value="Unassembled WGS sequence"/>
</dbReference>
<protein>
    <submittedName>
        <fullName evidence="2">GtrA family protein</fullName>
    </submittedName>
</protein>
<evidence type="ECO:0000313" key="3">
    <source>
        <dbReference type="Proteomes" id="UP001597405"/>
    </source>
</evidence>
<sequence length="606" mass="63605">MTTAHTAMLSKDGARASWRADLILALLATLGFLAVNAWAGFPALTNAGGDNDDLLRLVEVRDLLAGQGWFDLHQYRMGLDGGFVMHWSRLVDAPIAAIVLAVSSLTGNTTLAEDIAQVAWPALLFGLTMVFIIRAARSFAGDGAVLPAVIVGAAALYFIGIFAPGALDHHNVQLMLTVASLSFLLEAPVHRPAALLAGLCAALTLAVGMETAPYVASIGVGVAALFAFDATGERGIARDFGLGFAGVSALVFVATIPVSAWSQAQCDAFSTAQFVVAALTGTGLAAIASIEAARRSRGRRLLSLGVLALVLGAVLFLLFPQCLASPYAELDPRLKTLWLDHIEEAQSLFQLAAHDPAELAARYATPLVAIVLMAQRFVRGGWRRQDSLVAVLLVVAFVVSAWQVRGSTFSIAFAVIPLSAWIAKWRRRAETSPSRSSVLRMAAAWLISMNSIWSGAAQAASAALATGARITSNAGVDPSCQARGSFATLGRLPDTTVLAVSNLGSPILIYSGHRVFAGPYHRNVAGNLLALDAFLGSDAQAGSIARDHHVGLVALCRGNPESQLLAFTAPGGFLAGLMRGNVPEWLEPIADTTGASLELYRVRPNG</sequence>
<feature type="transmembrane region" description="Helical" evidence="1">
    <location>
        <begin position="240"/>
        <end position="262"/>
    </location>
</feature>
<feature type="transmembrane region" description="Helical" evidence="1">
    <location>
        <begin position="360"/>
        <end position="378"/>
    </location>
</feature>